<keyword evidence="2" id="KW-1133">Transmembrane helix</keyword>
<evidence type="ECO:0000256" key="2">
    <source>
        <dbReference type="SAM" id="Phobius"/>
    </source>
</evidence>
<feature type="transmembrane region" description="Helical" evidence="2">
    <location>
        <begin position="119"/>
        <end position="137"/>
    </location>
</feature>
<keyword evidence="2" id="KW-0812">Transmembrane</keyword>
<dbReference type="PANTHER" id="PTHR36927">
    <property type="entry name" value="BLR4337 PROTEIN"/>
    <property type="match status" value="1"/>
</dbReference>
<feature type="region of interest" description="Disordered" evidence="1">
    <location>
        <begin position="1"/>
        <end position="23"/>
    </location>
</feature>
<comment type="caution">
    <text evidence="4">The sequence shown here is derived from an EMBL/GenBank/DDBJ whole genome shotgun (WGS) entry which is preliminary data.</text>
</comment>
<dbReference type="GO" id="GO:0016747">
    <property type="term" value="F:acyltransferase activity, transferring groups other than amino-acyl groups"/>
    <property type="evidence" value="ECO:0007669"/>
    <property type="project" value="InterPro"/>
</dbReference>
<feature type="transmembrane region" description="Helical" evidence="2">
    <location>
        <begin position="293"/>
        <end position="319"/>
    </location>
</feature>
<feature type="transmembrane region" description="Helical" evidence="2">
    <location>
        <begin position="366"/>
        <end position="385"/>
    </location>
</feature>
<feature type="domain" description="Acyltransferase 3" evidence="3">
    <location>
        <begin position="33"/>
        <end position="379"/>
    </location>
</feature>
<dbReference type="EMBL" id="PIUM01000005">
    <property type="protein sequence ID" value="PKU25251.1"/>
    <property type="molecule type" value="Genomic_DNA"/>
</dbReference>
<keyword evidence="5" id="KW-1185">Reference proteome</keyword>
<proteinExistence type="predicted"/>
<dbReference type="Pfam" id="PF01757">
    <property type="entry name" value="Acyl_transf_3"/>
    <property type="match status" value="1"/>
</dbReference>
<feature type="transmembrane region" description="Helical" evidence="2">
    <location>
        <begin position="199"/>
        <end position="218"/>
    </location>
</feature>
<feature type="transmembrane region" description="Helical" evidence="2">
    <location>
        <begin position="73"/>
        <end position="98"/>
    </location>
</feature>
<evidence type="ECO:0000313" key="4">
    <source>
        <dbReference type="EMBL" id="PKU25251.1"/>
    </source>
</evidence>
<dbReference type="AlphaFoldDB" id="A0A2N3PY02"/>
<name>A0A2N3PY02_9PROT</name>
<evidence type="ECO:0000313" key="5">
    <source>
        <dbReference type="Proteomes" id="UP000233293"/>
    </source>
</evidence>
<feature type="transmembrane region" description="Helical" evidence="2">
    <location>
        <begin position="238"/>
        <end position="257"/>
    </location>
</feature>
<accession>A0A2N3PY02</accession>
<evidence type="ECO:0000256" key="1">
    <source>
        <dbReference type="SAM" id="MobiDB-lite"/>
    </source>
</evidence>
<organism evidence="4 5">
    <name type="scientific">Telmatospirillum siberiense</name>
    <dbReference type="NCBI Taxonomy" id="382514"/>
    <lineage>
        <taxon>Bacteria</taxon>
        <taxon>Pseudomonadati</taxon>
        <taxon>Pseudomonadota</taxon>
        <taxon>Alphaproteobacteria</taxon>
        <taxon>Rhodospirillales</taxon>
        <taxon>Rhodospirillaceae</taxon>
        <taxon>Telmatospirillum</taxon>
    </lineage>
</organism>
<feature type="transmembrane region" description="Helical" evidence="2">
    <location>
        <begin position="163"/>
        <end position="183"/>
    </location>
</feature>
<evidence type="ECO:0000259" key="3">
    <source>
        <dbReference type="Pfam" id="PF01757"/>
    </source>
</evidence>
<dbReference type="InterPro" id="IPR050623">
    <property type="entry name" value="Glucan_succinyl_AcylTrfase"/>
</dbReference>
<reference evidence="5" key="1">
    <citation type="submission" date="2017-12" db="EMBL/GenBank/DDBJ databases">
        <title>Draft genome sequence of Telmatospirillum siberiense 26-4b1T, an acidotolerant peatland alphaproteobacterium potentially involved in sulfur cycling.</title>
        <authorList>
            <person name="Hausmann B."/>
            <person name="Pjevac P."/>
            <person name="Schreck K."/>
            <person name="Herbold C.W."/>
            <person name="Daims H."/>
            <person name="Wagner M."/>
            <person name="Pester M."/>
            <person name="Loy A."/>
        </authorList>
    </citation>
    <scope>NUCLEOTIDE SEQUENCE [LARGE SCALE GENOMIC DNA]</scope>
    <source>
        <strain evidence="5">26-4b1</strain>
    </source>
</reference>
<feature type="transmembrane region" description="Helical" evidence="2">
    <location>
        <begin position="340"/>
        <end position="360"/>
    </location>
</feature>
<dbReference type="Proteomes" id="UP000233293">
    <property type="component" value="Unassembled WGS sequence"/>
</dbReference>
<sequence>MKASRGPPGPWESTPGGRLNMDGSSATETTRLQALDNLRVFVIFLVVVLHGSICYMAYAPEWWYVLDPHRSMAFTYLVLLVDVPIMPAMFFLAGYFAFPSLAKRGAVRFVKDKLVRIGVPWAFGALVLAPPTAYMIYYSRNLPMSLATFWRTDFWGKAFQQSVYWFLGVLLLLFLLTALAFALSRRFAAWKPEIRRPTWRLFALFVLTMSAGSLLIGVNHPLDQWSHVYVLVYQPARVPLYTGYFILGIVACRQGWFTGQGYRPAPFRWLALCLAFGLLYLTGRIAFPATGQAIAVTAATVLLFNLFCFSSLMAGVALFQARLGPERFFRRSRARNSYGIYYLHPLFLYPLALIFVPLSLPLAVKAAAIVLLAYLASWGVSAAILTRLPGLRRMF</sequence>
<dbReference type="InterPro" id="IPR002656">
    <property type="entry name" value="Acyl_transf_3_dom"/>
</dbReference>
<feature type="transmembrane region" description="Helical" evidence="2">
    <location>
        <begin position="269"/>
        <end position="287"/>
    </location>
</feature>
<feature type="transmembrane region" description="Helical" evidence="2">
    <location>
        <begin position="40"/>
        <end position="58"/>
    </location>
</feature>
<gene>
    <name evidence="4" type="ORF">CWS72_06505</name>
</gene>
<protein>
    <recommendedName>
        <fullName evidence="3">Acyltransferase 3 domain-containing protein</fullName>
    </recommendedName>
</protein>
<keyword evidence="2" id="KW-0472">Membrane</keyword>